<organism evidence="1 2">
    <name type="scientific">Smallanthus sonchifolius</name>
    <dbReference type="NCBI Taxonomy" id="185202"/>
    <lineage>
        <taxon>Eukaryota</taxon>
        <taxon>Viridiplantae</taxon>
        <taxon>Streptophyta</taxon>
        <taxon>Embryophyta</taxon>
        <taxon>Tracheophyta</taxon>
        <taxon>Spermatophyta</taxon>
        <taxon>Magnoliopsida</taxon>
        <taxon>eudicotyledons</taxon>
        <taxon>Gunneridae</taxon>
        <taxon>Pentapetalae</taxon>
        <taxon>asterids</taxon>
        <taxon>campanulids</taxon>
        <taxon>Asterales</taxon>
        <taxon>Asteraceae</taxon>
        <taxon>Asteroideae</taxon>
        <taxon>Heliantheae alliance</taxon>
        <taxon>Millerieae</taxon>
        <taxon>Smallanthus</taxon>
    </lineage>
</organism>
<evidence type="ECO:0000313" key="1">
    <source>
        <dbReference type="EMBL" id="KAI3817944.1"/>
    </source>
</evidence>
<comment type="caution">
    <text evidence="1">The sequence shown here is derived from an EMBL/GenBank/DDBJ whole genome shotgun (WGS) entry which is preliminary data.</text>
</comment>
<name>A0ACB9JBV6_9ASTR</name>
<gene>
    <name evidence="1" type="ORF">L1987_11746</name>
</gene>
<reference evidence="1 2" key="2">
    <citation type="journal article" date="2022" name="Mol. Ecol. Resour.">
        <title>The genomes of chicory, endive, great burdock and yacon provide insights into Asteraceae paleo-polyploidization history and plant inulin production.</title>
        <authorList>
            <person name="Fan W."/>
            <person name="Wang S."/>
            <person name="Wang H."/>
            <person name="Wang A."/>
            <person name="Jiang F."/>
            <person name="Liu H."/>
            <person name="Zhao H."/>
            <person name="Xu D."/>
            <person name="Zhang Y."/>
        </authorList>
    </citation>
    <scope>NUCLEOTIDE SEQUENCE [LARGE SCALE GENOMIC DNA]</scope>
    <source>
        <strain evidence="2">cv. Yunnan</strain>
        <tissue evidence="1">Leaves</tissue>
    </source>
</reference>
<evidence type="ECO:0000313" key="2">
    <source>
        <dbReference type="Proteomes" id="UP001056120"/>
    </source>
</evidence>
<dbReference type="EMBL" id="CM042021">
    <property type="protein sequence ID" value="KAI3817944.1"/>
    <property type="molecule type" value="Genomic_DNA"/>
</dbReference>
<reference evidence="2" key="1">
    <citation type="journal article" date="2022" name="Mol. Ecol. Resour.">
        <title>The genomes of chicory, endive, great burdock and yacon provide insights into Asteraceae palaeo-polyploidization history and plant inulin production.</title>
        <authorList>
            <person name="Fan W."/>
            <person name="Wang S."/>
            <person name="Wang H."/>
            <person name="Wang A."/>
            <person name="Jiang F."/>
            <person name="Liu H."/>
            <person name="Zhao H."/>
            <person name="Xu D."/>
            <person name="Zhang Y."/>
        </authorList>
    </citation>
    <scope>NUCLEOTIDE SEQUENCE [LARGE SCALE GENOMIC DNA]</scope>
    <source>
        <strain evidence="2">cv. Yunnan</strain>
    </source>
</reference>
<accession>A0ACB9JBV6</accession>
<proteinExistence type="predicted"/>
<dbReference type="Proteomes" id="UP001056120">
    <property type="component" value="Linkage Group LG04"/>
</dbReference>
<sequence>MNTIASNTPWNFMPHVKLNGLHISHVSYTLLHHFDDGWSPITPNDPIMVNVAKFAVTTHNFGRQTHLVFHNVVGGETKNDGGQNYKLVIAAKDGDDGNRIKKYEALVIDRPYQNSLELEYFNGPI</sequence>
<keyword evidence="2" id="KW-1185">Reference proteome</keyword>
<protein>
    <submittedName>
        <fullName evidence="1">Uncharacterized protein</fullName>
    </submittedName>
</protein>